<dbReference type="PANTHER" id="PTHR23028">
    <property type="entry name" value="ACETYLTRANSFERASE"/>
    <property type="match status" value="1"/>
</dbReference>
<dbReference type="GO" id="GO:0016747">
    <property type="term" value="F:acyltransferase activity, transferring groups other than amino-acyl groups"/>
    <property type="evidence" value="ECO:0007669"/>
    <property type="project" value="InterPro"/>
</dbReference>
<feature type="transmembrane region" description="Helical" evidence="2">
    <location>
        <begin position="139"/>
        <end position="161"/>
    </location>
</feature>
<feature type="region of interest" description="Disordered" evidence="1">
    <location>
        <begin position="370"/>
        <end position="389"/>
    </location>
</feature>
<name>Q0PY12_STRMY</name>
<sequence>MPLPKHLPSLGGMRAIAALVVFCSHIASQPFFRNAKIYSTAQVPLDVLGPLAVSFFFMLSGFVLTWAGMPDPSKPAFWRRRWVRVYSLHLPVLLLTLAIVLWLKEPNMGGSVWDGFLSNLLLVQSWCPDYHQYGSMNPVAWSLSCEMLFYAAFPFLFAFFSKMRAERLWSWVLGISVVAAAVPALALLLPSAPTLPWDPNMPELQYWFIYMLRAVRLLEFALGGVLMAQIVRRGRWIGPTPGVCALLFAGAFALSFALPSYLARDAPTVPLIALLLGSLAAGDIRGTRSWLGTRTMVLLGELTFAFYVIHYLVIQYGHRFLGGELSYYRQWDTPAAIGLTVLALGLSVGLAALLHFFVEKPVVRALGRSGKASRASKAPQPEPPAPLLS</sequence>
<feature type="domain" description="Acyltransferase 3" evidence="3">
    <location>
        <begin position="9"/>
        <end position="350"/>
    </location>
</feature>
<accession>Q0PY12</accession>
<feature type="transmembrane region" description="Helical" evidence="2">
    <location>
        <begin position="334"/>
        <end position="358"/>
    </location>
</feature>
<keyword evidence="2" id="KW-1133">Transmembrane helix</keyword>
<dbReference type="GO" id="GO:0000271">
    <property type="term" value="P:polysaccharide biosynthetic process"/>
    <property type="evidence" value="ECO:0007669"/>
    <property type="project" value="TreeGrafter"/>
</dbReference>
<dbReference type="AlphaFoldDB" id="Q0PY12"/>
<dbReference type="Pfam" id="PF01757">
    <property type="entry name" value="Acyl_transf_3"/>
    <property type="match status" value="1"/>
</dbReference>
<evidence type="ECO:0000313" key="4">
    <source>
        <dbReference type="EMBL" id="ABG67709.1"/>
    </source>
</evidence>
<dbReference type="EMBL" id="DQ672720">
    <property type="protein sequence ID" value="ABG67709.1"/>
    <property type="molecule type" value="Genomic_DNA"/>
</dbReference>
<evidence type="ECO:0000256" key="2">
    <source>
        <dbReference type="SAM" id="Phobius"/>
    </source>
</evidence>
<feature type="compositionally biased region" description="Pro residues" evidence="1">
    <location>
        <begin position="380"/>
        <end position="389"/>
    </location>
</feature>
<feature type="transmembrane region" description="Helical" evidence="2">
    <location>
        <begin position="268"/>
        <end position="284"/>
    </location>
</feature>
<dbReference type="InterPro" id="IPR050879">
    <property type="entry name" value="Acyltransferase_3"/>
</dbReference>
<feature type="transmembrane region" description="Helical" evidence="2">
    <location>
        <begin position="168"/>
        <end position="188"/>
    </location>
</feature>
<keyword evidence="2" id="KW-0812">Transmembrane</keyword>
<reference evidence="4" key="1">
    <citation type="journal article" date="2007" name="Acta Biochim. Biophys. Sin.">
        <title>Cloning and characterization of genes encoded in dTDP-D-mycaminose biosynthetic pathway from a midecamycin-producing strain, Streptomyces mycarofaciens.</title>
        <authorList>
            <person name="Cong L."/>
            <person name="Piepersberg W."/>
        </authorList>
    </citation>
    <scope>NUCLEOTIDE SEQUENCE</scope>
    <source>
        <strain evidence="4">ATCC 21454</strain>
    </source>
</reference>
<evidence type="ECO:0000259" key="3">
    <source>
        <dbReference type="Pfam" id="PF01757"/>
    </source>
</evidence>
<proteinExistence type="predicted"/>
<feature type="transmembrane region" description="Helical" evidence="2">
    <location>
        <begin position="243"/>
        <end position="262"/>
    </location>
</feature>
<gene>
    <name evidence="4" type="primary">midE</name>
</gene>
<organism evidence="4">
    <name type="scientific">Streptomyces mycarofaciens</name>
    <dbReference type="NCBI Taxonomy" id="1949"/>
    <lineage>
        <taxon>Bacteria</taxon>
        <taxon>Bacillati</taxon>
        <taxon>Actinomycetota</taxon>
        <taxon>Actinomycetes</taxon>
        <taxon>Kitasatosporales</taxon>
        <taxon>Streptomycetaceae</taxon>
        <taxon>Streptomyces</taxon>
    </lineage>
</organism>
<dbReference type="GO" id="GO:0016020">
    <property type="term" value="C:membrane"/>
    <property type="evidence" value="ECO:0007669"/>
    <property type="project" value="TreeGrafter"/>
</dbReference>
<evidence type="ECO:0000256" key="1">
    <source>
        <dbReference type="SAM" id="MobiDB-lite"/>
    </source>
</evidence>
<keyword evidence="4" id="KW-0808">Transferase</keyword>
<feature type="transmembrane region" description="Helical" evidence="2">
    <location>
        <begin position="47"/>
        <end position="69"/>
    </location>
</feature>
<dbReference type="InterPro" id="IPR002656">
    <property type="entry name" value="Acyl_transf_3_dom"/>
</dbReference>
<feature type="transmembrane region" description="Helical" evidence="2">
    <location>
        <begin position="296"/>
        <end position="314"/>
    </location>
</feature>
<feature type="transmembrane region" description="Helical" evidence="2">
    <location>
        <begin position="208"/>
        <end position="231"/>
    </location>
</feature>
<feature type="transmembrane region" description="Helical" evidence="2">
    <location>
        <begin position="81"/>
        <end position="103"/>
    </location>
</feature>
<dbReference type="PANTHER" id="PTHR23028:SF53">
    <property type="entry name" value="ACYL_TRANSF_3 DOMAIN-CONTAINING PROTEIN"/>
    <property type="match status" value="1"/>
</dbReference>
<keyword evidence="2" id="KW-0472">Membrane</keyword>
<protein>
    <submittedName>
        <fullName evidence="4">Midecamycin 4''-O-propionyl transferase</fullName>
    </submittedName>
</protein>